<name>A0AA35VEQ9_LACSI</name>
<reference evidence="2" key="1">
    <citation type="submission" date="2023-04" db="EMBL/GenBank/DDBJ databases">
        <authorList>
            <person name="Vijverberg K."/>
            <person name="Xiong W."/>
            <person name="Schranz E."/>
        </authorList>
    </citation>
    <scope>NUCLEOTIDE SEQUENCE</scope>
</reference>
<evidence type="ECO:0000313" key="2">
    <source>
        <dbReference type="EMBL" id="CAI9261487.1"/>
    </source>
</evidence>
<dbReference type="EMBL" id="OX465086">
    <property type="protein sequence ID" value="CAI9261487.1"/>
    <property type="molecule type" value="Genomic_DNA"/>
</dbReference>
<feature type="compositionally biased region" description="Acidic residues" evidence="1">
    <location>
        <begin position="125"/>
        <end position="135"/>
    </location>
</feature>
<evidence type="ECO:0000256" key="1">
    <source>
        <dbReference type="SAM" id="MobiDB-lite"/>
    </source>
</evidence>
<sequence length="157" mass="18077">MQGIKDPTLKVPIRNTFTSPNLLPLHNQLFNRSFPKLILRIEEKKVIFKTKNELAKEAQMETYEELAKQLMDKELKSKQEAVIKKKSSEISPEERNSLQPLRQYVLDMVIDFIVDWEIGQVGENEADEPDLDLNMENESPGNILKKPHKGVVFSSKG</sequence>
<protein>
    <submittedName>
        <fullName evidence="2">Uncharacterized protein</fullName>
    </submittedName>
</protein>
<organism evidence="2 3">
    <name type="scientific">Lactuca saligna</name>
    <name type="common">Willowleaf lettuce</name>
    <dbReference type="NCBI Taxonomy" id="75948"/>
    <lineage>
        <taxon>Eukaryota</taxon>
        <taxon>Viridiplantae</taxon>
        <taxon>Streptophyta</taxon>
        <taxon>Embryophyta</taxon>
        <taxon>Tracheophyta</taxon>
        <taxon>Spermatophyta</taxon>
        <taxon>Magnoliopsida</taxon>
        <taxon>eudicotyledons</taxon>
        <taxon>Gunneridae</taxon>
        <taxon>Pentapetalae</taxon>
        <taxon>asterids</taxon>
        <taxon>campanulids</taxon>
        <taxon>Asterales</taxon>
        <taxon>Asteraceae</taxon>
        <taxon>Cichorioideae</taxon>
        <taxon>Cichorieae</taxon>
        <taxon>Lactucinae</taxon>
        <taxon>Lactuca</taxon>
    </lineage>
</organism>
<gene>
    <name evidence="2" type="ORF">LSALG_LOCUS2275</name>
</gene>
<accession>A0AA35VEQ9</accession>
<dbReference type="Proteomes" id="UP001177003">
    <property type="component" value="Chromosome 0"/>
</dbReference>
<evidence type="ECO:0000313" key="3">
    <source>
        <dbReference type="Proteomes" id="UP001177003"/>
    </source>
</evidence>
<proteinExistence type="predicted"/>
<dbReference type="AlphaFoldDB" id="A0AA35VEQ9"/>
<feature type="region of interest" description="Disordered" evidence="1">
    <location>
        <begin position="125"/>
        <end position="157"/>
    </location>
</feature>
<keyword evidence="3" id="KW-1185">Reference proteome</keyword>